<keyword evidence="5" id="KW-0175">Coiled coil</keyword>
<evidence type="ECO:0000313" key="8">
    <source>
        <dbReference type="Proteomes" id="UP001412067"/>
    </source>
</evidence>
<evidence type="ECO:0000313" key="7">
    <source>
        <dbReference type="EMBL" id="KAK8959933.1"/>
    </source>
</evidence>
<evidence type="ECO:0000256" key="5">
    <source>
        <dbReference type="SAM" id="Coils"/>
    </source>
</evidence>
<name>A0ABR2M9V4_9ASPA</name>
<accession>A0ABR2M9V4</accession>
<protein>
    <recommendedName>
        <fullName evidence="6">RING-type domain-containing protein</fullName>
    </recommendedName>
</protein>
<dbReference type="PIRSF" id="PIRSF036836">
    <property type="entry name" value="RNase_bind_SBP1"/>
    <property type="match status" value="1"/>
</dbReference>
<dbReference type="PROSITE" id="PS50089">
    <property type="entry name" value="ZF_RING_2"/>
    <property type="match status" value="1"/>
</dbReference>
<dbReference type="InterPro" id="IPR013083">
    <property type="entry name" value="Znf_RING/FYVE/PHD"/>
</dbReference>
<keyword evidence="8" id="KW-1185">Reference proteome</keyword>
<keyword evidence="3" id="KW-0862">Zinc</keyword>
<evidence type="ECO:0000256" key="2">
    <source>
        <dbReference type="ARBA" id="ARBA00022771"/>
    </source>
</evidence>
<reference evidence="7 8" key="1">
    <citation type="journal article" date="2022" name="Nat. Plants">
        <title>Genomes of leafy and leafless Platanthera orchids illuminate the evolution of mycoheterotrophy.</title>
        <authorList>
            <person name="Li M.H."/>
            <person name="Liu K.W."/>
            <person name="Li Z."/>
            <person name="Lu H.C."/>
            <person name="Ye Q.L."/>
            <person name="Zhang D."/>
            <person name="Wang J.Y."/>
            <person name="Li Y.F."/>
            <person name="Zhong Z.M."/>
            <person name="Liu X."/>
            <person name="Yu X."/>
            <person name="Liu D.K."/>
            <person name="Tu X.D."/>
            <person name="Liu B."/>
            <person name="Hao Y."/>
            <person name="Liao X.Y."/>
            <person name="Jiang Y.T."/>
            <person name="Sun W.H."/>
            <person name="Chen J."/>
            <person name="Chen Y.Q."/>
            <person name="Ai Y."/>
            <person name="Zhai J.W."/>
            <person name="Wu S.S."/>
            <person name="Zhou Z."/>
            <person name="Hsiao Y.Y."/>
            <person name="Wu W.L."/>
            <person name="Chen Y.Y."/>
            <person name="Lin Y.F."/>
            <person name="Hsu J.L."/>
            <person name="Li C.Y."/>
            <person name="Wang Z.W."/>
            <person name="Zhao X."/>
            <person name="Zhong W.Y."/>
            <person name="Ma X.K."/>
            <person name="Ma L."/>
            <person name="Huang J."/>
            <person name="Chen G.Z."/>
            <person name="Huang M.Z."/>
            <person name="Huang L."/>
            <person name="Peng D.H."/>
            <person name="Luo Y.B."/>
            <person name="Zou S.Q."/>
            <person name="Chen S.P."/>
            <person name="Lan S."/>
            <person name="Tsai W.C."/>
            <person name="Van de Peer Y."/>
            <person name="Liu Z.J."/>
        </authorList>
    </citation>
    <scope>NUCLEOTIDE SEQUENCE [LARGE SCALE GENOMIC DNA]</scope>
    <source>
        <strain evidence="7">Lor288</strain>
    </source>
</reference>
<dbReference type="Proteomes" id="UP001412067">
    <property type="component" value="Unassembled WGS sequence"/>
</dbReference>
<dbReference type="EMBL" id="JBBWWR010000011">
    <property type="protein sequence ID" value="KAK8959933.1"/>
    <property type="molecule type" value="Genomic_DNA"/>
</dbReference>
<keyword evidence="2 4" id="KW-0863">Zinc-finger</keyword>
<evidence type="ECO:0000259" key="6">
    <source>
        <dbReference type="PROSITE" id="PS50089"/>
    </source>
</evidence>
<comment type="caution">
    <text evidence="7">The sequence shown here is derived from an EMBL/GenBank/DDBJ whole genome shotgun (WGS) entry which is preliminary data.</text>
</comment>
<dbReference type="Gene3D" id="3.30.40.10">
    <property type="entry name" value="Zinc/RING finger domain, C3HC4 (zinc finger)"/>
    <property type="match status" value="1"/>
</dbReference>
<evidence type="ECO:0000256" key="1">
    <source>
        <dbReference type="ARBA" id="ARBA00022723"/>
    </source>
</evidence>
<organism evidence="7 8">
    <name type="scientific">Platanthera guangdongensis</name>
    <dbReference type="NCBI Taxonomy" id="2320717"/>
    <lineage>
        <taxon>Eukaryota</taxon>
        <taxon>Viridiplantae</taxon>
        <taxon>Streptophyta</taxon>
        <taxon>Embryophyta</taxon>
        <taxon>Tracheophyta</taxon>
        <taxon>Spermatophyta</taxon>
        <taxon>Magnoliopsida</taxon>
        <taxon>Liliopsida</taxon>
        <taxon>Asparagales</taxon>
        <taxon>Orchidaceae</taxon>
        <taxon>Orchidoideae</taxon>
        <taxon>Orchideae</taxon>
        <taxon>Orchidinae</taxon>
        <taxon>Platanthera</taxon>
    </lineage>
</organism>
<feature type="coiled-coil region" evidence="5">
    <location>
        <begin position="195"/>
        <end position="222"/>
    </location>
</feature>
<sequence>MLGGNTSNQVFPFFLEENPLYYDSNASTQLQLFGGVSAVCNTDQVNIKINDNNNEASALNPPMRRHLESEDFTRRNNLQISLNNLFRDETDRSLSIPNTNTVSTGLRLSYDDEERHSSVTTASGSLSSLALTTSFLDSFGPEIEHQNEEFNCYVRMQEEQLLRGVREMNQRHVASFMNMIDRELSRKLRDKDLEMELMARKNRELADQIRQAAAEAHTWQQRAQYNESVVHALRSSLQHMMAQGAAAAAATAANHAREGCGESEVDDAASSMYPNSVPDGGKRVLNMACKGCCRGKKSCMLLLPCRHLCLCRECEAMVDACPVCFIRKTASVEVYMP</sequence>
<dbReference type="PANTHER" id="PTHR42647:SF9">
    <property type="entry name" value="S-RIBONUCLEASE BINDING PROTEIN SBP1-RELATED"/>
    <property type="match status" value="1"/>
</dbReference>
<keyword evidence="1" id="KW-0479">Metal-binding</keyword>
<gene>
    <name evidence="7" type="ORF">KSP40_PGU008698</name>
</gene>
<feature type="domain" description="RING-type" evidence="6">
    <location>
        <begin position="289"/>
        <end position="324"/>
    </location>
</feature>
<dbReference type="PANTHER" id="PTHR42647">
    <property type="entry name" value="SBP (S-RIBONUCLEASE BINDING PROTEIN) FAMILY PROTEIN"/>
    <property type="match status" value="1"/>
</dbReference>
<evidence type="ECO:0000256" key="4">
    <source>
        <dbReference type="PROSITE-ProRule" id="PRU00175"/>
    </source>
</evidence>
<proteinExistence type="predicted"/>
<dbReference type="InterPro" id="IPR001841">
    <property type="entry name" value="Znf_RING"/>
</dbReference>
<evidence type="ECO:0000256" key="3">
    <source>
        <dbReference type="ARBA" id="ARBA00022833"/>
    </source>
</evidence>